<reference evidence="1" key="1">
    <citation type="submission" date="2021-12" db="EMBL/GenBank/DDBJ databases">
        <title>Comparative genomics, transcriptomics and evolutionary studies reveal genomic signatures of adaptation to plant cell wall in hemibiotrophic fungi.</title>
        <authorList>
            <consortium name="DOE Joint Genome Institute"/>
            <person name="Baroncelli R."/>
            <person name="Diaz J.F."/>
            <person name="Benocci T."/>
            <person name="Peng M."/>
            <person name="Battaglia E."/>
            <person name="Haridas S."/>
            <person name="Andreopoulos W."/>
            <person name="Labutti K."/>
            <person name="Pangilinan J."/>
            <person name="Floch G.L."/>
            <person name="Makela M.R."/>
            <person name="Henrissat B."/>
            <person name="Grigoriev I.V."/>
            <person name="Crouch J.A."/>
            <person name="De Vries R.P."/>
            <person name="Sukno S.A."/>
            <person name="Thon M.R."/>
        </authorList>
    </citation>
    <scope>NUCLEOTIDE SEQUENCE</scope>
    <source>
        <strain evidence="1">CBS 112980</strain>
    </source>
</reference>
<dbReference type="AlphaFoldDB" id="A0AAD8UD58"/>
<dbReference type="EMBL" id="JAHMHS010000087">
    <property type="protein sequence ID" value="KAK1721196.1"/>
    <property type="molecule type" value="Genomic_DNA"/>
</dbReference>
<sequence>MERRPPLAVTWESPSTTHRPSLITKVSLDGISLPHLPIFPASPTTSPPFNPKPRVFLAEKNGSIILAKPGPFRKLNNTWPAMCLSAPVHPRFTPPPSPPTI</sequence>
<protein>
    <submittedName>
        <fullName evidence="1">Uncharacterized protein</fullName>
    </submittedName>
</protein>
<dbReference type="GeneID" id="85392736"/>
<comment type="caution">
    <text evidence="1">The sequence shown here is derived from an EMBL/GenBank/DDBJ whole genome shotgun (WGS) entry which is preliminary data.</text>
</comment>
<organism evidence="1 2">
    <name type="scientific">Glomerella acutata</name>
    <name type="common">Colletotrichum acutatum</name>
    <dbReference type="NCBI Taxonomy" id="27357"/>
    <lineage>
        <taxon>Eukaryota</taxon>
        <taxon>Fungi</taxon>
        <taxon>Dikarya</taxon>
        <taxon>Ascomycota</taxon>
        <taxon>Pezizomycotina</taxon>
        <taxon>Sordariomycetes</taxon>
        <taxon>Hypocreomycetidae</taxon>
        <taxon>Glomerellales</taxon>
        <taxon>Glomerellaceae</taxon>
        <taxon>Colletotrichum</taxon>
        <taxon>Colletotrichum acutatum species complex</taxon>
    </lineage>
</organism>
<evidence type="ECO:0000313" key="2">
    <source>
        <dbReference type="Proteomes" id="UP001244207"/>
    </source>
</evidence>
<gene>
    <name evidence="1" type="ORF">BDZ83DRAFT_630516</name>
</gene>
<name>A0AAD8UD58_GLOAC</name>
<accession>A0AAD8UD58</accession>
<dbReference type="Proteomes" id="UP001244207">
    <property type="component" value="Unassembled WGS sequence"/>
</dbReference>
<evidence type="ECO:0000313" key="1">
    <source>
        <dbReference type="EMBL" id="KAK1721196.1"/>
    </source>
</evidence>
<keyword evidence="2" id="KW-1185">Reference proteome</keyword>
<dbReference type="RefSeq" id="XP_060361992.1">
    <property type="nucleotide sequence ID" value="XM_060508837.1"/>
</dbReference>
<proteinExistence type="predicted"/>